<dbReference type="RefSeq" id="XP_021873915.1">
    <property type="nucleotide sequence ID" value="XM_022014830.1"/>
</dbReference>
<dbReference type="GO" id="GO:0046872">
    <property type="term" value="F:metal ion binding"/>
    <property type="evidence" value="ECO:0007669"/>
    <property type="project" value="UniProtKB-ARBA"/>
</dbReference>
<dbReference type="GeneID" id="33556638"/>
<evidence type="ECO:0000313" key="3">
    <source>
        <dbReference type="EMBL" id="ORX40130.1"/>
    </source>
</evidence>
<dbReference type="STRING" id="4999.A0A1Y1UPY8"/>
<dbReference type="InterPro" id="IPR008775">
    <property type="entry name" value="Phytyl_CoA_dOase-like"/>
</dbReference>
<dbReference type="EMBL" id="NBSH01000002">
    <property type="protein sequence ID" value="ORX40130.1"/>
    <property type="molecule type" value="Genomic_DNA"/>
</dbReference>
<keyword evidence="4" id="KW-1185">Reference proteome</keyword>
<evidence type="ECO:0008006" key="5">
    <source>
        <dbReference type="Google" id="ProtNLM"/>
    </source>
</evidence>
<dbReference type="PANTHER" id="PTHR20883:SF48">
    <property type="entry name" value="ECTOINE DIOXYGENASE"/>
    <property type="match status" value="1"/>
</dbReference>
<evidence type="ECO:0000313" key="4">
    <source>
        <dbReference type="Proteomes" id="UP000193218"/>
    </source>
</evidence>
<evidence type="ECO:0000256" key="1">
    <source>
        <dbReference type="ARBA" id="ARBA00001962"/>
    </source>
</evidence>
<reference evidence="3 4" key="1">
    <citation type="submission" date="2017-03" db="EMBL/GenBank/DDBJ databases">
        <title>Widespread Adenine N6-methylation of Active Genes in Fungi.</title>
        <authorList>
            <consortium name="DOE Joint Genome Institute"/>
            <person name="Mondo S.J."/>
            <person name="Dannebaum R.O."/>
            <person name="Kuo R.C."/>
            <person name="Louie K.B."/>
            <person name="Bewick A.J."/>
            <person name="Labutti K."/>
            <person name="Haridas S."/>
            <person name="Kuo A."/>
            <person name="Salamov A."/>
            <person name="Ahrendt S.R."/>
            <person name="Lau R."/>
            <person name="Bowen B.P."/>
            <person name="Lipzen A."/>
            <person name="Sullivan W."/>
            <person name="Andreopoulos W.B."/>
            <person name="Clum A."/>
            <person name="Lindquist E."/>
            <person name="Daum C."/>
            <person name="Northen T.R."/>
            <person name="Ramamoorthy G."/>
            <person name="Schmitz R.J."/>
            <person name="Gryganskyi A."/>
            <person name="Culley D."/>
            <person name="Magnuson J."/>
            <person name="James T.Y."/>
            <person name="O'Malley M.A."/>
            <person name="Stajich J.E."/>
            <person name="Spatafora J.W."/>
            <person name="Visel A."/>
            <person name="Grigoriev I.V."/>
        </authorList>
    </citation>
    <scope>NUCLEOTIDE SEQUENCE [LARGE SCALE GENOMIC DNA]</scope>
    <source>
        <strain evidence="3 4">NRRL Y-17943</strain>
    </source>
</reference>
<dbReference type="InParanoid" id="A0A1Y1UPY8"/>
<proteinExistence type="inferred from homology"/>
<gene>
    <name evidence="3" type="ORF">BD324DRAFT_616435</name>
</gene>
<name>A0A1Y1UPY8_9TREE</name>
<sequence>MAHEHPTNGVNGNGHVASDIASTFQRQGYYFAKGVFSPEELADLEVDFDRIVQQISSANEDINATWTGPEMKRLGGNDKVVLHTHNVQQYSAHWMKAFYHPKFLQVSKAILGEDIVLHHSKLFQKPSEKGAPFPMHQDWTYFPTIKDSMIAAIIHVSEATDEMGCLRVIPGSNEIGRMSNTSGQDQNDYLAAHPIESATPLPAQPGDVLFFHYFTLHGSMPNRSDKIRKTVLLQMYSGDDEVEAGNPHPNERLVLSGFNSKATRSIVNSH</sequence>
<dbReference type="AlphaFoldDB" id="A0A1Y1UPY8"/>
<comment type="caution">
    <text evidence="3">The sequence shown here is derived from an EMBL/GenBank/DDBJ whole genome shotgun (WGS) entry which is preliminary data.</text>
</comment>
<dbReference type="GO" id="GO:0016491">
    <property type="term" value="F:oxidoreductase activity"/>
    <property type="evidence" value="ECO:0007669"/>
    <property type="project" value="UniProtKB-ARBA"/>
</dbReference>
<dbReference type="SUPFAM" id="SSF51197">
    <property type="entry name" value="Clavaminate synthase-like"/>
    <property type="match status" value="1"/>
</dbReference>
<dbReference type="Proteomes" id="UP000193218">
    <property type="component" value="Unassembled WGS sequence"/>
</dbReference>
<dbReference type="OrthoDB" id="445007at2759"/>
<dbReference type="Gene3D" id="2.60.120.620">
    <property type="entry name" value="q2cbj1_9rhob like domain"/>
    <property type="match status" value="1"/>
</dbReference>
<organism evidence="3 4">
    <name type="scientific">Kockovaella imperatae</name>
    <dbReference type="NCBI Taxonomy" id="4999"/>
    <lineage>
        <taxon>Eukaryota</taxon>
        <taxon>Fungi</taxon>
        <taxon>Dikarya</taxon>
        <taxon>Basidiomycota</taxon>
        <taxon>Agaricomycotina</taxon>
        <taxon>Tremellomycetes</taxon>
        <taxon>Tremellales</taxon>
        <taxon>Cuniculitremaceae</taxon>
        <taxon>Kockovaella</taxon>
    </lineage>
</organism>
<protein>
    <recommendedName>
        <fullName evidence="5">Phytanoyl-CoA dioxygenase</fullName>
    </recommendedName>
</protein>
<dbReference type="PANTHER" id="PTHR20883">
    <property type="entry name" value="PHYTANOYL-COA DIOXYGENASE DOMAIN CONTAINING 1"/>
    <property type="match status" value="1"/>
</dbReference>
<evidence type="ECO:0000256" key="2">
    <source>
        <dbReference type="ARBA" id="ARBA00005830"/>
    </source>
</evidence>
<dbReference type="Pfam" id="PF05721">
    <property type="entry name" value="PhyH"/>
    <property type="match status" value="1"/>
</dbReference>
<comment type="similarity">
    <text evidence="2">Belongs to the PhyH family.</text>
</comment>
<accession>A0A1Y1UPY8</accession>
<comment type="cofactor">
    <cofactor evidence="1">
        <name>Fe cation</name>
        <dbReference type="ChEBI" id="CHEBI:24875"/>
    </cofactor>
</comment>